<dbReference type="InterPro" id="IPR001466">
    <property type="entry name" value="Beta-lactam-related"/>
</dbReference>
<evidence type="ECO:0000313" key="3">
    <source>
        <dbReference type="EMBL" id="PZO36670.1"/>
    </source>
</evidence>
<name>A0A2W4VXF0_9CYAN</name>
<comment type="caution">
    <text evidence="3">The sequence shown here is derived from an EMBL/GenBank/DDBJ whole genome shotgun (WGS) entry which is preliminary data.</text>
</comment>
<organism evidence="3 4">
    <name type="scientific">Pseudanabaena frigida</name>
    <dbReference type="NCBI Taxonomy" id="945775"/>
    <lineage>
        <taxon>Bacteria</taxon>
        <taxon>Bacillati</taxon>
        <taxon>Cyanobacteriota</taxon>
        <taxon>Cyanophyceae</taxon>
        <taxon>Pseudanabaenales</taxon>
        <taxon>Pseudanabaenaceae</taxon>
        <taxon>Pseudanabaena</taxon>
    </lineage>
</organism>
<dbReference type="PANTHER" id="PTHR43283">
    <property type="entry name" value="BETA-LACTAMASE-RELATED"/>
    <property type="match status" value="1"/>
</dbReference>
<dbReference type="EMBL" id="QBML01000038">
    <property type="protein sequence ID" value="PZO36670.1"/>
    <property type="molecule type" value="Genomic_DNA"/>
</dbReference>
<dbReference type="Gene3D" id="3.40.710.10">
    <property type="entry name" value="DD-peptidase/beta-lactamase superfamily"/>
    <property type="match status" value="1"/>
</dbReference>
<proteinExistence type="predicted"/>
<protein>
    <submittedName>
        <fullName evidence="3">6-aminohexanoate hydrolase</fullName>
    </submittedName>
</protein>
<reference evidence="3 4" key="1">
    <citation type="submission" date="2018-04" db="EMBL/GenBank/DDBJ databases">
        <authorList>
            <person name="Go L.Y."/>
            <person name="Mitchell J.A."/>
        </authorList>
    </citation>
    <scope>NUCLEOTIDE SEQUENCE [LARGE SCALE GENOMIC DNA]</scope>
    <source>
        <strain evidence="3">ULC066bin1</strain>
    </source>
</reference>
<evidence type="ECO:0000256" key="1">
    <source>
        <dbReference type="SAM" id="Phobius"/>
    </source>
</evidence>
<dbReference type="AlphaFoldDB" id="A0A2W4VXF0"/>
<dbReference type="Proteomes" id="UP000249467">
    <property type="component" value="Unassembled WGS sequence"/>
</dbReference>
<keyword evidence="3" id="KW-0378">Hydrolase</keyword>
<accession>A0A2W4VXF0</accession>
<feature type="transmembrane region" description="Helical" evidence="1">
    <location>
        <begin position="7"/>
        <end position="29"/>
    </location>
</feature>
<dbReference type="Pfam" id="PF00144">
    <property type="entry name" value="Beta-lactamase"/>
    <property type="match status" value="1"/>
</dbReference>
<dbReference type="SUPFAM" id="SSF56601">
    <property type="entry name" value="beta-lactamase/transpeptidase-like"/>
    <property type="match status" value="1"/>
</dbReference>
<dbReference type="InterPro" id="IPR050789">
    <property type="entry name" value="Diverse_Enzym_Activities"/>
</dbReference>
<reference evidence="3 4" key="2">
    <citation type="submission" date="2018-06" db="EMBL/GenBank/DDBJ databases">
        <title>Metagenomic assembly of (sub)arctic Cyanobacteria and their associated microbiome from non-axenic cultures.</title>
        <authorList>
            <person name="Baurain D."/>
        </authorList>
    </citation>
    <scope>NUCLEOTIDE SEQUENCE [LARGE SCALE GENOMIC DNA]</scope>
    <source>
        <strain evidence="3">ULC066bin1</strain>
    </source>
</reference>
<dbReference type="PANTHER" id="PTHR43283:SF14">
    <property type="entry name" value="BLL8153 PROTEIN"/>
    <property type="match status" value="1"/>
</dbReference>
<dbReference type="GO" id="GO:0016787">
    <property type="term" value="F:hydrolase activity"/>
    <property type="evidence" value="ECO:0007669"/>
    <property type="project" value="UniProtKB-KW"/>
</dbReference>
<dbReference type="InterPro" id="IPR012338">
    <property type="entry name" value="Beta-lactam/transpept-like"/>
</dbReference>
<gene>
    <name evidence="3" type="ORF">DCF19_20920</name>
</gene>
<evidence type="ECO:0000259" key="2">
    <source>
        <dbReference type="Pfam" id="PF00144"/>
    </source>
</evidence>
<keyword evidence="1" id="KW-1133">Transmembrane helix</keyword>
<evidence type="ECO:0000313" key="4">
    <source>
        <dbReference type="Proteomes" id="UP000249467"/>
    </source>
</evidence>
<keyword evidence="1" id="KW-0472">Membrane</keyword>
<sequence>MSRKAKMFIFSIFILLVLSMIGIYVYWVYVLPKLGLFEDGRRTENFRSMQKIFPAKVIYRSDNPYTLKENLRNLDVSYEFTGKQHKMSDLLERSETTGLLVVKDDTIVYEKYFQGNTKLDKNTSWSVAKSFVSALVGIAIAEGHIANINDSITKYMPELEQSGYRNVPIKHILQMSSGVKFSEKYDDPESDIFQVVPNLFFYMRSMKDLARSFPSEGASGQKFHYISLDTQILGMLIERVTGKSVSSYLQQKLWNPMGAESDAFWSTDNYHLELSFCCLNATLRDYAKFGLLYLHDGYFNEKQIVPKSWVKESIAPDSPHLQVGSTDEKEYGKWGYQYQWWIPTGSHGDYSAVGILGQYIYIDPKHNVVIVKTSSGSLSSTAKDDDEAIALFRAIIKELN</sequence>
<feature type="domain" description="Beta-lactamase-related" evidence="2">
    <location>
        <begin position="98"/>
        <end position="391"/>
    </location>
</feature>
<keyword evidence="1" id="KW-0812">Transmembrane</keyword>